<feature type="signal peptide" evidence="13">
    <location>
        <begin position="1"/>
        <end position="18"/>
    </location>
</feature>
<evidence type="ECO:0000313" key="16">
    <source>
        <dbReference type="EMBL" id="QMV80796.1"/>
    </source>
</evidence>
<feature type="disulfide bond" description="Redox-active" evidence="11">
    <location>
        <begin position="54"/>
        <end position="57"/>
    </location>
</feature>
<dbReference type="GO" id="GO:0003756">
    <property type="term" value="F:protein disulfide isomerase activity"/>
    <property type="evidence" value="ECO:0007669"/>
    <property type="project" value="UniProtKB-EC"/>
</dbReference>
<dbReference type="PRINTS" id="PR00421">
    <property type="entry name" value="THIOREDOXIN"/>
</dbReference>
<dbReference type="SUPFAM" id="SSF52833">
    <property type="entry name" value="Thioredoxin-like"/>
    <property type="match status" value="4"/>
</dbReference>
<dbReference type="FunFam" id="3.40.30.10:FF:000023">
    <property type="entry name" value="Protein disulfide-isomerase"/>
    <property type="match status" value="1"/>
</dbReference>
<dbReference type="FunFam" id="3.40.30.10:FF:000030">
    <property type="entry name" value="Protein disulfide-isomerase"/>
    <property type="match status" value="1"/>
</dbReference>
<keyword evidence="9 13" id="KW-0413">Isomerase</keyword>
<feature type="domain" description="Thioredoxin" evidence="15">
    <location>
        <begin position="331"/>
        <end position="472"/>
    </location>
</feature>
<dbReference type="Pfam" id="PF00085">
    <property type="entry name" value="Thioredoxin"/>
    <property type="match status" value="2"/>
</dbReference>
<evidence type="ECO:0000256" key="11">
    <source>
        <dbReference type="PIRSR" id="PIRSR605792-51"/>
    </source>
</evidence>
<dbReference type="GO" id="GO:0005788">
    <property type="term" value="C:endoplasmic reticulum lumen"/>
    <property type="evidence" value="ECO:0007669"/>
    <property type="project" value="UniProtKB-SubCell"/>
</dbReference>
<dbReference type="FunFam" id="3.40.30.10:FF:000042">
    <property type="entry name" value="protein disulfide-isomerase A2"/>
    <property type="match status" value="1"/>
</dbReference>
<dbReference type="CDD" id="cd02995">
    <property type="entry name" value="PDI_a_PDI_a'_C"/>
    <property type="match status" value="1"/>
</dbReference>
<dbReference type="AlphaFoldDB" id="A0A7G5F3H1"/>
<dbReference type="InterPro" id="IPR005788">
    <property type="entry name" value="PDI_thioredoxin-like_dom"/>
</dbReference>
<evidence type="ECO:0000256" key="13">
    <source>
        <dbReference type="RuleBase" id="RU361130"/>
    </source>
</evidence>
<protein>
    <recommendedName>
        <fullName evidence="4 13">Protein disulfide-isomerase</fullName>
        <ecNumber evidence="4 13">5.3.4.1</ecNumber>
    </recommendedName>
</protein>
<evidence type="ECO:0000256" key="6">
    <source>
        <dbReference type="ARBA" id="ARBA00022737"/>
    </source>
</evidence>
<dbReference type="InterPro" id="IPR013766">
    <property type="entry name" value="Thioredoxin_domain"/>
</dbReference>
<dbReference type="NCBIfam" id="TIGR01126">
    <property type="entry name" value="pdi_dom"/>
    <property type="match status" value="2"/>
</dbReference>
<feature type="disulfide bond" description="Redox-active" evidence="11">
    <location>
        <begin position="395"/>
        <end position="398"/>
    </location>
</feature>
<dbReference type="PANTHER" id="PTHR18929">
    <property type="entry name" value="PROTEIN DISULFIDE ISOMERASE"/>
    <property type="match status" value="1"/>
</dbReference>
<proteinExistence type="evidence at transcript level"/>
<evidence type="ECO:0000256" key="12">
    <source>
        <dbReference type="RuleBase" id="RU004208"/>
    </source>
</evidence>
<evidence type="ECO:0000256" key="5">
    <source>
        <dbReference type="ARBA" id="ARBA00022729"/>
    </source>
</evidence>
<evidence type="ECO:0000256" key="9">
    <source>
        <dbReference type="ARBA" id="ARBA00023235"/>
    </source>
</evidence>
<feature type="chain" id="PRO_5029035178" description="Protein disulfide-isomerase" evidence="13">
    <location>
        <begin position="19"/>
        <end position="495"/>
    </location>
</feature>
<organism evidence="16">
    <name type="scientific">Clitoria ternatea</name>
    <name type="common">Butterfly pea</name>
    <dbReference type="NCBI Taxonomy" id="43366"/>
    <lineage>
        <taxon>Eukaryota</taxon>
        <taxon>Viridiplantae</taxon>
        <taxon>Streptophyta</taxon>
        <taxon>Embryophyta</taxon>
        <taxon>Tracheophyta</taxon>
        <taxon>Spermatophyta</taxon>
        <taxon>Magnoliopsida</taxon>
        <taxon>eudicotyledons</taxon>
        <taxon>Gunneridae</taxon>
        <taxon>Pentapetalae</taxon>
        <taxon>rosids</taxon>
        <taxon>fabids</taxon>
        <taxon>Fabales</taxon>
        <taxon>Fabaceae</taxon>
        <taxon>Papilionoideae</taxon>
        <taxon>50 kb inversion clade</taxon>
        <taxon>NPAAA clade</taxon>
        <taxon>indigoferoid/millettioid clade</taxon>
        <taxon>Phaseoleae</taxon>
        <taxon>Clitoria</taxon>
    </lineage>
</organism>
<keyword evidence="5 13" id="KW-0732">Signal</keyword>
<dbReference type="CDD" id="cd02981">
    <property type="entry name" value="PDI_b_family"/>
    <property type="match status" value="1"/>
</dbReference>
<dbReference type="EC" id="5.3.4.1" evidence="4 13"/>
<dbReference type="GO" id="GO:0034976">
    <property type="term" value="P:response to endoplasmic reticulum stress"/>
    <property type="evidence" value="ECO:0007669"/>
    <property type="project" value="TreeGrafter"/>
</dbReference>
<dbReference type="PANTHER" id="PTHR18929:SF240">
    <property type="entry name" value="PROTEIN DISULFIDE-ISOMERASE"/>
    <property type="match status" value="1"/>
</dbReference>
<comment type="similarity">
    <text evidence="3 12">Belongs to the protein disulfide isomerase family.</text>
</comment>
<feature type="compositionally biased region" description="Acidic residues" evidence="14">
    <location>
        <begin position="479"/>
        <end position="488"/>
    </location>
</feature>
<dbReference type="PROSITE" id="PS00194">
    <property type="entry name" value="THIOREDOXIN_1"/>
    <property type="match status" value="2"/>
</dbReference>
<dbReference type="PROSITE" id="PS51352">
    <property type="entry name" value="THIOREDOXIN_2"/>
    <property type="match status" value="2"/>
</dbReference>
<dbReference type="InterPro" id="IPR017937">
    <property type="entry name" value="Thioredoxin_CS"/>
</dbReference>
<evidence type="ECO:0000256" key="1">
    <source>
        <dbReference type="ARBA" id="ARBA00001182"/>
    </source>
</evidence>
<evidence type="ECO:0000256" key="4">
    <source>
        <dbReference type="ARBA" id="ARBA00012723"/>
    </source>
</evidence>
<dbReference type="InterPro" id="IPR005792">
    <property type="entry name" value="Prot_disulphide_isomerase"/>
</dbReference>
<dbReference type="Gene3D" id="3.40.30.10">
    <property type="entry name" value="Glutaredoxin"/>
    <property type="match status" value="4"/>
</dbReference>
<evidence type="ECO:0000256" key="7">
    <source>
        <dbReference type="ARBA" id="ARBA00022824"/>
    </source>
</evidence>
<keyword evidence="8 11" id="KW-1015">Disulfide bond</keyword>
<reference evidence="16" key="1">
    <citation type="journal article" date="2020" name="Sci. Rep.">
        <title>Transcriptomic profiling of the medicinal plant Clitoria ternatea: identification of potential genes in cyclotide biosynthesis.</title>
        <authorList>
            <person name="Kalmankar N.V."/>
            <person name="Venkatesan R."/>
            <person name="Balaram P."/>
            <person name="Sowdhamini R."/>
        </authorList>
    </citation>
    <scope>NUCLEOTIDE SEQUENCE</scope>
</reference>
<keyword evidence="10 11" id="KW-0676">Redox-active center</keyword>
<reference evidence="16" key="2">
    <citation type="submission" date="2020-05" db="EMBL/GenBank/DDBJ databases">
        <authorList>
            <person name="Kalmankar N."/>
            <person name="Venkatesan R."/>
            <person name="Balaram P."/>
            <person name="Ramanathan S."/>
        </authorList>
    </citation>
    <scope>NUCLEOTIDE SEQUENCE</scope>
</reference>
<dbReference type="Pfam" id="PF13848">
    <property type="entry name" value="Thioredoxin_6"/>
    <property type="match status" value="1"/>
</dbReference>
<comment type="catalytic activity">
    <reaction evidence="1 13">
        <text>Catalyzes the rearrangement of -S-S- bonds in proteins.</text>
        <dbReference type="EC" id="5.3.4.1"/>
    </reaction>
</comment>
<keyword evidence="7" id="KW-0256">Endoplasmic reticulum</keyword>
<dbReference type="InterPro" id="IPR036249">
    <property type="entry name" value="Thioredoxin-like_sf"/>
</dbReference>
<evidence type="ECO:0000256" key="3">
    <source>
        <dbReference type="ARBA" id="ARBA00006347"/>
    </source>
</evidence>
<sequence length="495" mass="55648">MKLAGFLFVVCCLALSSAEEIEKEEEVLVLTTKNFDDAVKQFDYILLEFYAPWCGHCKALAPEYAKAAQALVKDGSEVKLAKIDATKEPSLAEKHGVRGYPTLKFMKKGNLIDYNGGRQADDIINWVTKKTGPPAKELTSVDDAKSLIDAHNVVIVGFFKDAASDAAKVFIDVANSIDDHVFAITSDDKIFEEYKAEDGKIVLFKKFDEGKVVFDGEFVADKVKEFITVESLPLIVDFNQETAQKIFGGEIKSHLLLFLSKKEGHYESYVEGVKETAQKYKGQILFVTIDGDETDHERILEFFGMKKDNVPAMRIIKLEQDMSKYKPETDKLDAESIMKFVTDFAEGNLKRHLLTQDLPEDWDKESVKILVGTNFADIALDKTKNVLVEFYAPWCGHCKQLEPIYKELGDKFASMDDVVIAKMDSTANELEEVKVNSFPTIYLYKKETNEAIEYSGERTLEGLSKFVESGGEVGKAPEEAQDEDEDDDVPIKEEL</sequence>
<dbReference type="FunFam" id="3.40.30.10:FF:000027">
    <property type="entry name" value="protein disulfide-isomerase A2"/>
    <property type="match status" value="1"/>
</dbReference>
<keyword evidence="6" id="KW-0677">Repeat</keyword>
<evidence type="ECO:0000256" key="8">
    <source>
        <dbReference type="ARBA" id="ARBA00023157"/>
    </source>
</evidence>
<dbReference type="GO" id="GO:0006457">
    <property type="term" value="P:protein folding"/>
    <property type="evidence" value="ECO:0007669"/>
    <property type="project" value="TreeGrafter"/>
</dbReference>
<name>A0A7G5F3H1_CLITE</name>
<dbReference type="EMBL" id="MT468743">
    <property type="protein sequence ID" value="QMV80796.1"/>
    <property type="molecule type" value="mRNA"/>
</dbReference>
<dbReference type="NCBIfam" id="TIGR01130">
    <property type="entry name" value="ER_PDI_fam"/>
    <property type="match status" value="1"/>
</dbReference>
<evidence type="ECO:0000259" key="15">
    <source>
        <dbReference type="PROSITE" id="PS51352"/>
    </source>
</evidence>
<dbReference type="CDD" id="cd02982">
    <property type="entry name" value="PDI_b'_family"/>
    <property type="match status" value="1"/>
</dbReference>
<evidence type="ECO:0000256" key="10">
    <source>
        <dbReference type="ARBA" id="ARBA00023284"/>
    </source>
</evidence>
<dbReference type="CDD" id="cd02961">
    <property type="entry name" value="PDI_a_family"/>
    <property type="match status" value="1"/>
</dbReference>
<accession>A0A7G5F3H1</accession>
<evidence type="ECO:0000256" key="14">
    <source>
        <dbReference type="SAM" id="MobiDB-lite"/>
    </source>
</evidence>
<evidence type="ECO:0000256" key="2">
    <source>
        <dbReference type="ARBA" id="ARBA00004319"/>
    </source>
</evidence>
<feature type="region of interest" description="Disordered" evidence="14">
    <location>
        <begin position="469"/>
        <end position="495"/>
    </location>
</feature>
<feature type="domain" description="Thioredoxin" evidence="15">
    <location>
        <begin position="7"/>
        <end position="153"/>
    </location>
</feature>
<comment type="subcellular location">
    <subcellularLocation>
        <location evidence="2">Endoplasmic reticulum lumen</location>
    </subcellularLocation>
</comment>